<dbReference type="RefSeq" id="WP_132848288.1">
    <property type="nucleotide sequence ID" value="NZ_CP058648.1"/>
</dbReference>
<accession>A0A4R2TNC1</accession>
<keyword evidence="2" id="KW-1185">Reference proteome</keyword>
<dbReference type="Proteomes" id="UP000295504">
    <property type="component" value="Unassembled WGS sequence"/>
</dbReference>
<evidence type="ECO:0000313" key="1">
    <source>
        <dbReference type="EMBL" id="TCQ02755.1"/>
    </source>
</evidence>
<dbReference type="OrthoDB" id="1708334at2"/>
<reference evidence="1 2" key="1">
    <citation type="submission" date="2019-03" db="EMBL/GenBank/DDBJ databases">
        <title>Genomic Encyclopedia of Type Strains, Phase IV (KMG-IV): sequencing the most valuable type-strain genomes for metagenomic binning, comparative biology and taxonomic classification.</title>
        <authorList>
            <person name="Goeker M."/>
        </authorList>
    </citation>
    <scope>NUCLEOTIDE SEQUENCE [LARGE SCALE GENOMIC DNA]</scope>
    <source>
        <strain evidence="1 2">DSM 100013</strain>
    </source>
</reference>
<dbReference type="Gene3D" id="3.30.360.40">
    <property type="entry name" value="YwmB-like"/>
    <property type="match status" value="1"/>
</dbReference>
<dbReference type="InterPro" id="IPR036209">
    <property type="entry name" value="YwmB-like_sf"/>
</dbReference>
<dbReference type="SUPFAM" id="SSF143842">
    <property type="entry name" value="YwmB-like"/>
    <property type="match status" value="1"/>
</dbReference>
<comment type="caution">
    <text evidence="1">The sequence shown here is derived from an EMBL/GenBank/DDBJ whole genome shotgun (WGS) entry which is preliminary data.</text>
</comment>
<dbReference type="Pfam" id="PF08680">
    <property type="entry name" value="DUF1779"/>
    <property type="match status" value="1"/>
</dbReference>
<dbReference type="AlphaFoldDB" id="A0A4R2TNC1"/>
<organism evidence="1 2">
    <name type="scientific">Serpentinicella alkaliphila</name>
    <dbReference type="NCBI Taxonomy" id="1734049"/>
    <lineage>
        <taxon>Bacteria</taxon>
        <taxon>Bacillati</taxon>
        <taxon>Bacillota</taxon>
        <taxon>Clostridia</taxon>
        <taxon>Peptostreptococcales</taxon>
        <taxon>Natronincolaceae</taxon>
        <taxon>Serpentinicella</taxon>
    </lineage>
</organism>
<name>A0A4R2TNC1_9FIRM</name>
<protein>
    <submittedName>
        <fullName evidence="1">TATA-box binding protein</fullName>
    </submittedName>
</protein>
<sequence length="277" mass="32427">MKRTKIIGLICIIIITSFTATTVFSQVFSEKVYGEQLLLQMFEKSNANISETNAYTSLYIEGKYFEMEHMKAILDELISHFQYDDEIEDIVEFEYIIGVPEEEHIDYKENTLYITKISEIGLNKIIANYCDQDRNLSTFIIYSYEYEGKSESYIIIDILQNKRYKDMVSLLGKSKEFLLKYGEDINTTLTIVGTYDGKLSNSDSYKIMKKLLRNIDGKIVEEVEDEFYTSITAYTPYLDEAIQFFDKNINLHMAIRYNAYKDLTYIWIATPLITTTY</sequence>
<evidence type="ECO:0000313" key="2">
    <source>
        <dbReference type="Proteomes" id="UP000295504"/>
    </source>
</evidence>
<proteinExistence type="predicted"/>
<dbReference type="EMBL" id="SLYC01000013">
    <property type="protein sequence ID" value="TCQ02755.1"/>
    <property type="molecule type" value="Genomic_DNA"/>
</dbReference>
<dbReference type="InterPro" id="IPR014794">
    <property type="entry name" value="DUF1779"/>
</dbReference>
<gene>
    <name evidence="1" type="ORF">EDD79_101336</name>
</gene>